<reference evidence="1 2" key="1">
    <citation type="journal article" date="2011" name="J. Bacteriol.">
        <title>Genome Sequence of Lactobacillus ruminis SPM0211, Isolated from a Fecal Sample from a Healthy Korean.</title>
        <authorList>
            <person name="Lee S."/>
            <person name="Cho Y.J."/>
            <person name="Lee A.H."/>
            <person name="Chun J."/>
            <person name="Ha N.J."/>
            <person name="Ko G."/>
        </authorList>
    </citation>
    <scope>NUCLEOTIDE SEQUENCE [LARGE SCALE GENOMIC DNA]</scope>
    <source>
        <strain evidence="1 2">SPM0211</strain>
    </source>
</reference>
<dbReference type="NCBIfam" id="TIGR01641">
    <property type="entry name" value="phageSPP1_gp7"/>
    <property type="match status" value="1"/>
</dbReference>
<sequence>MKSFEKTAARMVAQKDFSKYANDRLKIYNATMKINRLEHLKAMLGLEITKVTSKEEKEFNKYLLASYQNEVKRQSGILGYHKSNEIKEQAQSVAEASFHGATWSSRLWINQDVLKAKLDTLISCAMVQGTNPKQMIANLKQNVAKEITNATSVIENLVITETARVQDVAQMNSFKRNGIKFCKWIAEPTACKRCREIAERNNEYGIGVYSLDDVPLIPEHPRCRCSKAAYWVDELKNNFLNNIEPSLSLEHSIPFSYNPSSVVLKLADGKPVQYRVYDSLGKPKVDYDLTNQGAPKHHPIVPHAHDWLAIKDGGVVKYKRKKEWRKLNQNEKNNIERWLKSHERK</sequence>
<dbReference type="Proteomes" id="UP000002971">
    <property type="component" value="Unassembled WGS sequence"/>
</dbReference>
<dbReference type="InterPro" id="IPR006528">
    <property type="entry name" value="Phage_head_morphogenesis_dom"/>
</dbReference>
<gene>
    <name evidence="1" type="ORF">LRU_00374</name>
</gene>
<dbReference type="AlphaFoldDB" id="F7QY89"/>
<evidence type="ECO:0000313" key="2">
    <source>
        <dbReference type="Proteomes" id="UP000002971"/>
    </source>
</evidence>
<comment type="caution">
    <text evidence="1">The sequence shown here is derived from an EMBL/GenBank/DDBJ whole genome shotgun (WGS) entry which is preliminary data.</text>
</comment>
<organism evidence="1 2">
    <name type="scientific">Ligilactobacillus ruminis SPM0211</name>
    <dbReference type="NCBI Taxonomy" id="1040964"/>
    <lineage>
        <taxon>Bacteria</taxon>
        <taxon>Bacillati</taxon>
        <taxon>Bacillota</taxon>
        <taxon>Bacilli</taxon>
        <taxon>Lactobacillales</taxon>
        <taxon>Lactobacillaceae</taxon>
        <taxon>Ligilactobacillus</taxon>
    </lineage>
</organism>
<name>F7QY89_9LACO</name>
<protein>
    <submittedName>
        <fullName evidence="1">SPP1 gp7 family phage head morphogenesis protein</fullName>
    </submittedName>
</protein>
<evidence type="ECO:0000313" key="1">
    <source>
        <dbReference type="EMBL" id="EGM53238.1"/>
    </source>
</evidence>
<accession>F7QY89</accession>
<dbReference type="EMBL" id="AFOJ01000002">
    <property type="protein sequence ID" value="EGM53238.1"/>
    <property type="molecule type" value="Genomic_DNA"/>
</dbReference>
<proteinExistence type="predicted"/>